<evidence type="ECO:0000313" key="2">
    <source>
        <dbReference type="EMBL" id="KAL2724606.1"/>
    </source>
</evidence>
<feature type="region of interest" description="Disordered" evidence="1">
    <location>
        <begin position="736"/>
        <end position="1023"/>
    </location>
</feature>
<accession>A0ABD2AVF5</accession>
<reference evidence="2 3" key="1">
    <citation type="journal article" date="2024" name="Ann. Entomol. Soc. Am.">
        <title>Genomic analyses of the southern and eastern yellowjacket wasps (Hymenoptera: Vespidae) reveal evolutionary signatures of social life.</title>
        <authorList>
            <person name="Catto M.A."/>
            <person name="Caine P.B."/>
            <person name="Orr S.E."/>
            <person name="Hunt B.G."/>
            <person name="Goodisman M.A.D."/>
        </authorList>
    </citation>
    <scope>NUCLEOTIDE SEQUENCE [LARGE SCALE GENOMIC DNA]</scope>
    <source>
        <strain evidence="2">232</strain>
        <tissue evidence="2">Head and thorax</tissue>
    </source>
</reference>
<feature type="region of interest" description="Disordered" evidence="1">
    <location>
        <begin position="401"/>
        <end position="436"/>
    </location>
</feature>
<feature type="compositionally biased region" description="Basic and acidic residues" evidence="1">
    <location>
        <begin position="1508"/>
        <end position="1531"/>
    </location>
</feature>
<feature type="compositionally biased region" description="Low complexity" evidence="1">
    <location>
        <begin position="1470"/>
        <end position="1491"/>
    </location>
</feature>
<feature type="compositionally biased region" description="Polar residues" evidence="1">
    <location>
        <begin position="1430"/>
        <end position="1469"/>
    </location>
</feature>
<feature type="compositionally biased region" description="Polar residues" evidence="1">
    <location>
        <begin position="893"/>
        <end position="902"/>
    </location>
</feature>
<gene>
    <name evidence="2" type="ORF">V1477_018467</name>
</gene>
<dbReference type="EMBL" id="JAYRBN010000112">
    <property type="protein sequence ID" value="KAL2724606.1"/>
    <property type="molecule type" value="Genomic_DNA"/>
</dbReference>
<feature type="compositionally biased region" description="Basic and acidic residues" evidence="1">
    <location>
        <begin position="1060"/>
        <end position="1094"/>
    </location>
</feature>
<feature type="region of interest" description="Disordered" evidence="1">
    <location>
        <begin position="1506"/>
        <end position="1531"/>
    </location>
</feature>
<feature type="compositionally biased region" description="Basic and acidic residues" evidence="1">
    <location>
        <begin position="986"/>
        <end position="998"/>
    </location>
</feature>
<feature type="region of interest" description="Disordered" evidence="1">
    <location>
        <begin position="1334"/>
        <end position="1491"/>
    </location>
</feature>
<protein>
    <submittedName>
        <fullName evidence="2">Titin-like</fullName>
    </submittedName>
</protein>
<sequence>MNHVKCIINANISRRVPSNTRITHCSSCKSEVSFKRRSFKIRSPRVDDSFKLIMRKIYQLLLERRREETRIGKKAIIYGQSGTRSKSISTSVRKFLSERKLPLQYIENVTQKQEVRFSSSSTMCYDHSINCEGDRDNRSYAQMITAYNETMMTIYNTPNMIPNRSKSKMNVRLSKTLFRTTSTLSYPTYNIENFTIKESSEETSTTDLTCAVDTNFNRSRSIDNNLYEKDKKTKDLETRTVSKTSERTYASIIADYSAAVNKDLTSDKDEDHLPNLSMISHSPIKVTTSETTDFISSPVLGTDSRKQISINEEIDWLRRVDKIIKDLKRSTGEKDKQIDKNVSSPKETNILKSVTINEAAKIDTMKFIELTSEETSFPEKNVNEESLKNYKEKQEIREIKTDKVDDIKMTSRSSSPTYKNPTTSNLTSTSKKTWSQIPKNTESNILHDPQVELRMVPSGNESVVSVNLEGITKIMESKNPNSKELSIVVSNNKKLLSKALSKNVKGEQQSNSCSMHISISEGSLPVKELELSLNGKPISDVRSIKARSETLNVLTSLDKVEIRVPYAKDNLNTLNQNTKNIVKNVENSESVLKLRIATAFDDNNPPITSGDTKKLLHKRSDLESDSSKMKLAHAEDNNVNVKMSELSSTSIKSKDESSIQKIPVKKVERPSETNVKKTYKSDKIQEKFERPTFAKIKKDSLERSNVSTSVSSRDDVKKNEAAGDIDLRFSKTFNDKASMKSNLNVRKGEVPEPKIVSNSSGKSIENESSKHTNLKSVATEKSTVKSSGLTDKAAVKNPASEKAFGKSSEKASEKTSVKASEKVSGKPSDKTSEKDKVISLADIVAKHSRRSSDGNSSPVSNKPKPSSGKSDGQRSPRSNKHDSKTIDDITKKFVSNNQSSKSDSYDERMLSKSLPWRSDSYTKLKKEEDNQKSFSASTNVTDKQKANQSNRTYASNDKVQSKLTQDSLSKEKKSSTKWQNPSVEVKSSKVENKYDIKDSMTFSKPLDGEKTSKSSSTFKSGNVQITRDDPVLVNEKTTSYSSLNAVKIAEEKLNKRNDASLKREVKNVSTTKEVESMKKNVPDEKRLTTEKKDSVGIQMKESPKSDALMKNIDPGINPSQQNVDKVRNEKLIRHKVASFEEKLNIQTSDKKDSLNDVAKQTMNTNDLKDSKINNIFNSMKPIEKKKDGTLIDYGVKVASRKKPEKLTSRIKDVATNEVAKDKVKEMDSIKTTINEKATEKENQRLDNRDEMKSGQLTKPITVPIQSPIKYSPRNVEVKKMDKVTNELKSLNSDNANKGKTLDLLKKEVNLKAIDSKNIKNDSLREKLNKTLEKLKENVPSTRESQKFKPVKYFDNDPIKDISPSTKEESTKMKNTRPRSDEGIIQNPSKSFSRSNTNTLTDSLTETILRCPSKELEKKKSKNLSYKHPSKNIQENSNITEKPKGSSNSINLLVDNTNKNKGDSSGSTNHSGTSLNPSNSNNSSSSKKTKPYSSMAIELIKFNKSHKYNYKETDEQNNVKDESASKLKRPEKELVYAVWLQRKKETTDDKMS</sequence>
<feature type="compositionally biased region" description="Basic and acidic residues" evidence="1">
    <location>
        <begin position="1343"/>
        <end position="1381"/>
    </location>
</feature>
<feature type="compositionally biased region" description="Basic and acidic residues" evidence="1">
    <location>
        <begin position="803"/>
        <end position="837"/>
    </location>
</feature>
<feature type="compositionally biased region" description="Basic and acidic residues" evidence="1">
    <location>
        <begin position="871"/>
        <end position="891"/>
    </location>
</feature>
<organism evidence="2 3">
    <name type="scientific">Vespula maculifrons</name>
    <name type="common">Eastern yellow jacket</name>
    <name type="synonym">Wasp</name>
    <dbReference type="NCBI Taxonomy" id="7453"/>
    <lineage>
        <taxon>Eukaryota</taxon>
        <taxon>Metazoa</taxon>
        <taxon>Ecdysozoa</taxon>
        <taxon>Arthropoda</taxon>
        <taxon>Hexapoda</taxon>
        <taxon>Insecta</taxon>
        <taxon>Pterygota</taxon>
        <taxon>Neoptera</taxon>
        <taxon>Endopterygota</taxon>
        <taxon>Hymenoptera</taxon>
        <taxon>Apocrita</taxon>
        <taxon>Aculeata</taxon>
        <taxon>Vespoidea</taxon>
        <taxon>Vespidae</taxon>
        <taxon>Vespinae</taxon>
        <taxon>Vespula</taxon>
    </lineage>
</organism>
<feature type="region of interest" description="Disordered" evidence="1">
    <location>
        <begin position="1060"/>
        <end position="1123"/>
    </location>
</feature>
<name>A0ABD2AVF5_VESMC</name>
<feature type="compositionally biased region" description="Polar residues" evidence="1">
    <location>
        <begin position="932"/>
        <end position="967"/>
    </location>
</feature>
<proteinExistence type="predicted"/>
<keyword evidence="3" id="KW-1185">Reference proteome</keyword>
<evidence type="ECO:0000256" key="1">
    <source>
        <dbReference type="SAM" id="MobiDB-lite"/>
    </source>
</evidence>
<feature type="compositionally biased region" description="Polar residues" evidence="1">
    <location>
        <begin position="774"/>
        <end position="789"/>
    </location>
</feature>
<feature type="region of interest" description="Disordered" evidence="1">
    <location>
        <begin position="1234"/>
        <end position="1267"/>
    </location>
</feature>
<dbReference type="Proteomes" id="UP001607303">
    <property type="component" value="Unassembled WGS sequence"/>
</dbReference>
<comment type="caution">
    <text evidence="2">The sequence shown here is derived from an EMBL/GenBank/DDBJ whole genome shotgun (WGS) entry which is preliminary data.</text>
</comment>
<feature type="compositionally biased region" description="Basic and acidic residues" evidence="1">
    <location>
        <begin position="1236"/>
        <end position="1252"/>
    </location>
</feature>
<feature type="compositionally biased region" description="Low complexity" evidence="1">
    <location>
        <begin position="854"/>
        <end position="870"/>
    </location>
</feature>
<evidence type="ECO:0000313" key="3">
    <source>
        <dbReference type="Proteomes" id="UP001607303"/>
    </source>
</evidence>
<feature type="compositionally biased region" description="Basic and acidic residues" evidence="1">
    <location>
        <begin position="920"/>
        <end position="931"/>
    </location>
</feature>
<feature type="compositionally biased region" description="Polar residues" evidence="1">
    <location>
        <begin position="1385"/>
        <end position="1405"/>
    </location>
</feature>
<feature type="compositionally biased region" description="Low complexity" evidence="1">
    <location>
        <begin position="419"/>
        <end position="433"/>
    </location>
</feature>